<evidence type="ECO:0000256" key="1">
    <source>
        <dbReference type="SAM" id="MobiDB-lite"/>
    </source>
</evidence>
<protein>
    <submittedName>
        <fullName evidence="2">Uncharacterized protein</fullName>
    </submittedName>
</protein>
<evidence type="ECO:0000313" key="2">
    <source>
        <dbReference type="EMBL" id="QDT56381.1"/>
    </source>
</evidence>
<dbReference type="InParanoid" id="A0A517SJT0"/>
<dbReference type="KEGG" id="ccos:Pan44_44350"/>
<dbReference type="Proteomes" id="UP000315700">
    <property type="component" value="Chromosome"/>
</dbReference>
<evidence type="ECO:0000313" key="3">
    <source>
        <dbReference type="Proteomes" id="UP000315700"/>
    </source>
</evidence>
<name>A0A517SJT0_9PLAN</name>
<sequence length="259" mass="27184">MTPLIDKEQAASRGRTSTLEIVGLSQRFLKHAPCRGAAVSCRVCIDRLPAAVDLNSSSPRRMRPCRNPTGGNDVANSGHGRGCDGSAAPWPPEPRLGEPRNSRRRQAPAGRPAPPGNRPTLMSKLHFGRSGDVPFVQRSAPRPADSAVQPGNFGIAGGRPNSSCFNCFRRDTSPRHIPLTLLSGRHVTSQAPVAVPLILAPHAPPALQIAAKPLENSGHGSGVGAEFLLPGNWAGWGISAAKADARCGQPADGAVARRL</sequence>
<accession>A0A517SJT0</accession>
<keyword evidence="3" id="KW-1185">Reference proteome</keyword>
<reference evidence="2 3" key="1">
    <citation type="submission" date="2019-02" db="EMBL/GenBank/DDBJ databases">
        <title>Deep-cultivation of Planctomycetes and their phenomic and genomic characterization uncovers novel biology.</title>
        <authorList>
            <person name="Wiegand S."/>
            <person name="Jogler M."/>
            <person name="Boedeker C."/>
            <person name="Pinto D."/>
            <person name="Vollmers J."/>
            <person name="Rivas-Marin E."/>
            <person name="Kohn T."/>
            <person name="Peeters S.H."/>
            <person name="Heuer A."/>
            <person name="Rast P."/>
            <person name="Oberbeckmann S."/>
            <person name="Bunk B."/>
            <person name="Jeske O."/>
            <person name="Meyerdierks A."/>
            <person name="Storesund J.E."/>
            <person name="Kallscheuer N."/>
            <person name="Luecker S."/>
            <person name="Lage O.M."/>
            <person name="Pohl T."/>
            <person name="Merkel B.J."/>
            <person name="Hornburger P."/>
            <person name="Mueller R.-W."/>
            <person name="Bruemmer F."/>
            <person name="Labrenz M."/>
            <person name="Spormann A.M."/>
            <person name="Op den Camp H."/>
            <person name="Overmann J."/>
            <person name="Amann R."/>
            <person name="Jetten M.S.M."/>
            <person name="Mascher T."/>
            <person name="Medema M.H."/>
            <person name="Devos D.P."/>
            <person name="Kaster A.-K."/>
            <person name="Ovreas L."/>
            <person name="Rohde M."/>
            <person name="Galperin M.Y."/>
            <person name="Jogler C."/>
        </authorList>
    </citation>
    <scope>NUCLEOTIDE SEQUENCE [LARGE SCALE GENOMIC DNA]</scope>
    <source>
        <strain evidence="2 3">Pan44</strain>
    </source>
</reference>
<dbReference type="AlphaFoldDB" id="A0A517SJT0"/>
<dbReference type="EMBL" id="CP036271">
    <property type="protein sequence ID" value="QDT56381.1"/>
    <property type="molecule type" value="Genomic_DNA"/>
</dbReference>
<organism evidence="2 3">
    <name type="scientific">Caulifigura coniformis</name>
    <dbReference type="NCBI Taxonomy" id="2527983"/>
    <lineage>
        <taxon>Bacteria</taxon>
        <taxon>Pseudomonadati</taxon>
        <taxon>Planctomycetota</taxon>
        <taxon>Planctomycetia</taxon>
        <taxon>Planctomycetales</taxon>
        <taxon>Planctomycetaceae</taxon>
        <taxon>Caulifigura</taxon>
    </lineage>
</organism>
<gene>
    <name evidence="2" type="ORF">Pan44_44350</name>
</gene>
<feature type="region of interest" description="Disordered" evidence="1">
    <location>
        <begin position="55"/>
        <end position="127"/>
    </location>
</feature>
<proteinExistence type="predicted"/>